<evidence type="ECO:0000313" key="1">
    <source>
        <dbReference type="EMBL" id="OPE56283.1"/>
    </source>
</evidence>
<evidence type="ECO:0000313" key="4">
    <source>
        <dbReference type="Proteomes" id="UP000220340"/>
    </source>
</evidence>
<evidence type="ECO:0000313" key="2">
    <source>
        <dbReference type="EMBL" id="PEG55513.1"/>
    </source>
</evidence>
<keyword evidence="4" id="KW-1185">Reference proteome</keyword>
<dbReference type="Proteomes" id="UP000191039">
    <property type="component" value="Unassembled WGS sequence"/>
</dbReference>
<dbReference type="Proteomes" id="UP000220340">
    <property type="component" value="Unassembled WGS sequence"/>
</dbReference>
<dbReference type="GO" id="GO:0003676">
    <property type="term" value="F:nucleic acid binding"/>
    <property type="evidence" value="ECO:0007669"/>
    <property type="project" value="InterPro"/>
</dbReference>
<gene>
    <name evidence="1" type="ORF">BV510_00660</name>
    <name evidence="2" type="ORF">CRI78_06280</name>
</gene>
<dbReference type="STRING" id="1801.BRW64_21940"/>
<accession>A0A1Q4H7L0</accession>
<evidence type="ECO:0000313" key="3">
    <source>
        <dbReference type="Proteomes" id="UP000191039"/>
    </source>
</evidence>
<protein>
    <recommendedName>
        <fullName evidence="5">DUF91 domain-containing protein</fullName>
    </recommendedName>
</protein>
<reference evidence="2 4" key="2">
    <citation type="submission" date="2017-10" db="EMBL/GenBank/DDBJ databases">
        <title>The new phylogeny of genus Mycobacterium.</title>
        <authorList>
            <person name="Tortoli E."/>
            <person name="Trovato A."/>
            <person name="Cirillo D.M."/>
        </authorList>
    </citation>
    <scope>NUCLEOTIDE SEQUENCE [LARGE SCALE GENOMIC DNA]</scope>
    <source>
        <strain evidence="2 4">IP141170001</strain>
    </source>
</reference>
<dbReference type="Gene3D" id="3.40.1350.10">
    <property type="match status" value="1"/>
</dbReference>
<comment type="caution">
    <text evidence="2">The sequence shown here is derived from an EMBL/GenBank/DDBJ whole genome shotgun (WGS) entry which is preliminary data.</text>
</comment>
<proteinExistence type="predicted"/>
<name>A0A1Q4H7L0_9MYCO</name>
<reference evidence="1 3" key="1">
    <citation type="submission" date="2016-09" db="EMBL/GenBank/DDBJ databases">
        <title>genome sequences of unsequenced Mycobacteria.</title>
        <authorList>
            <person name="Greninger A.L."/>
            <person name="Jerome K.R."/>
            <person name="Mcnair B."/>
            <person name="Wallis C."/>
            <person name="Fang F."/>
        </authorList>
    </citation>
    <scope>NUCLEOTIDE SEQUENCE [LARGE SCALE GENOMIC DNA]</scope>
    <source>
        <strain evidence="1 3">BM1</strain>
    </source>
</reference>
<organism evidence="2 4">
    <name type="scientific">Mycolicibacterium diernhoferi</name>
    <dbReference type="NCBI Taxonomy" id="1801"/>
    <lineage>
        <taxon>Bacteria</taxon>
        <taxon>Bacillati</taxon>
        <taxon>Actinomycetota</taxon>
        <taxon>Actinomycetes</taxon>
        <taxon>Mycobacteriales</taxon>
        <taxon>Mycobacteriaceae</taxon>
        <taxon>Mycolicibacterium</taxon>
    </lineage>
</organism>
<dbReference type="EMBL" id="PDCR01000006">
    <property type="protein sequence ID" value="PEG55513.1"/>
    <property type="molecule type" value="Genomic_DNA"/>
</dbReference>
<sequence length="348" mass="39463">MLYAIDGSKLVRQEVATFGALNLRERSDLQRLLREHPEALDDDLMIIAEEFGEWEDSRRRIDLLAIDRQRRLVVIELKRTEDGGHMELQALRYAAMVSAMTFDEVVSVYARHRGQSVDLGTARDDLVAFLDVEDADDEVVISSESRIILVAADFGIEITTTVLWLNNFDGLDVRCVRMAPYELNGQVLIDITQVLPLPETRDYQVRLRKKEIARERNTIGTDRRDFTRYHVVVDGQESDPLSKRHAVRTMITELGNRGVAYEKMAALLFNRALRSVPGQITDEEALVDALAADHPTAKPRSWFVEYPIIDGDRTWVVFRKWDGTTSVDALETLSSAFPDAGVGFRPAT</sequence>
<evidence type="ECO:0008006" key="5">
    <source>
        <dbReference type="Google" id="ProtNLM"/>
    </source>
</evidence>
<dbReference type="EMBL" id="MIJD01000003">
    <property type="protein sequence ID" value="OPE56283.1"/>
    <property type="molecule type" value="Genomic_DNA"/>
</dbReference>
<dbReference type="AlphaFoldDB" id="A0A1Q4H7L0"/>
<dbReference type="InterPro" id="IPR011856">
    <property type="entry name" value="tRNA_endonuc-like_dom_sf"/>
</dbReference>